<evidence type="ECO:0000313" key="5">
    <source>
        <dbReference type="Proteomes" id="UP000245086"/>
    </source>
</evidence>
<evidence type="ECO:0000256" key="2">
    <source>
        <dbReference type="ARBA" id="ARBA00023033"/>
    </source>
</evidence>
<dbReference type="RefSeq" id="WP_192576170.1">
    <property type="nucleotide sequence ID" value="NZ_BFBR01000002.1"/>
</dbReference>
<dbReference type="Gene3D" id="3.50.50.60">
    <property type="entry name" value="FAD/NAD(P)-binding domain"/>
    <property type="match status" value="1"/>
</dbReference>
<dbReference type="Proteomes" id="UP000245086">
    <property type="component" value="Unassembled WGS sequence"/>
</dbReference>
<protein>
    <submittedName>
        <fullName evidence="4">2-heptyl-3-hydroxy-4(1H)-quinolone synthase</fullName>
        <ecNumber evidence="4">1.14.13.182</ecNumber>
    </submittedName>
</protein>
<dbReference type="SUPFAM" id="SSF51905">
    <property type="entry name" value="FAD/NAD(P)-binding domain"/>
    <property type="match status" value="1"/>
</dbReference>
<dbReference type="EC" id="1.14.13.182" evidence="4"/>
<dbReference type="Pfam" id="PF01494">
    <property type="entry name" value="FAD_binding_3"/>
    <property type="match status" value="1"/>
</dbReference>
<comment type="caution">
    <text evidence="4">The sequence shown here is derived from an EMBL/GenBank/DDBJ whole genome shotgun (WGS) entry which is preliminary data.</text>
</comment>
<name>A0A2P2E895_9PROT</name>
<keyword evidence="1 4" id="KW-0560">Oxidoreductase</keyword>
<dbReference type="InterPro" id="IPR002938">
    <property type="entry name" value="FAD-bd"/>
</dbReference>
<proteinExistence type="predicted"/>
<keyword evidence="2" id="KW-0503">Monooxygenase</keyword>
<evidence type="ECO:0000259" key="3">
    <source>
        <dbReference type="Pfam" id="PF01494"/>
    </source>
</evidence>
<reference evidence="4 5" key="1">
    <citation type="journal article" date="2018" name="Genome Announc.">
        <title>Draft Genome Sequence of "Candidatus Phycosocius bacilliformis," an Alphaproteobacterial Ectosymbiont of the Hydrocarbon-Producing Green Alga Botryococcus braunii.</title>
        <authorList>
            <person name="Tanabe Y."/>
            <person name="Yamaguchi H."/>
            <person name="Watanabe M.M."/>
        </authorList>
    </citation>
    <scope>NUCLEOTIDE SEQUENCE [LARGE SCALE GENOMIC DNA]</scope>
    <source>
        <strain evidence="4 5">BOTRYCO-2</strain>
    </source>
</reference>
<accession>A0A2P2E895</accession>
<dbReference type="AlphaFoldDB" id="A0A2P2E895"/>
<evidence type="ECO:0000256" key="1">
    <source>
        <dbReference type="ARBA" id="ARBA00023002"/>
    </source>
</evidence>
<sequence length="414" mass="44815">MARIAIAGCGIGGLACAIFLHEQGHHVCLVERFATPSPLGSGLLLQPTGQAVLARLGLLAPVQAAGARIDRLFGSVAHSNRTIFDLGYDQLGRGRYGIGVHRASLFQALWKRVQDLSIEVKADTHICGRAHVGTQQFLVTQTQERLGPFELVIDASGSHSDLAISAGAPMPKPFRYGAVWASPINTTAITNTLTQRYVKAHTMIGILPIGQIPGDLRPHIAFFWSLKPEDHAAWVANFEGWKRHVADLWPEIADVLAQFHQASDLTLARYGQRTLARPFCEGMVHIGDAAHQTSPQLGQGANSALLDAAILADCIACYGIEDAGAKFGRARANPIRFYQAASWLLTPFFQSDSDLLAHLRDALFQPLAAIPFFRSEMARTLGGLKTGLLRSATPDRLAHLAVQDGRPLPQTRSP</sequence>
<dbReference type="InterPro" id="IPR036188">
    <property type="entry name" value="FAD/NAD-bd_sf"/>
</dbReference>
<dbReference type="PRINTS" id="PR00420">
    <property type="entry name" value="RNGMNOXGNASE"/>
</dbReference>
<dbReference type="InterPro" id="IPR050493">
    <property type="entry name" value="FAD-dep_Monooxygenase_BioMet"/>
</dbReference>
<gene>
    <name evidence="4" type="primary">pqsH</name>
    <name evidence="4" type="ORF">PbB2_00954</name>
</gene>
<dbReference type="GO" id="GO:0071949">
    <property type="term" value="F:FAD binding"/>
    <property type="evidence" value="ECO:0007669"/>
    <property type="project" value="InterPro"/>
</dbReference>
<evidence type="ECO:0000313" key="4">
    <source>
        <dbReference type="EMBL" id="GBF57289.1"/>
    </source>
</evidence>
<dbReference type="PANTHER" id="PTHR13789:SF309">
    <property type="entry name" value="PUTATIVE (AFU_ORTHOLOGUE AFUA_6G14510)-RELATED"/>
    <property type="match status" value="1"/>
</dbReference>
<organism evidence="4 5">
    <name type="scientific">Candidatus Phycosocius bacilliformis</name>
    <dbReference type="NCBI Taxonomy" id="1445552"/>
    <lineage>
        <taxon>Bacteria</taxon>
        <taxon>Pseudomonadati</taxon>
        <taxon>Pseudomonadota</taxon>
        <taxon>Alphaproteobacteria</taxon>
        <taxon>Caulobacterales</taxon>
        <taxon>Caulobacterales incertae sedis</taxon>
        <taxon>Candidatus Phycosocius</taxon>
    </lineage>
</organism>
<dbReference type="PANTHER" id="PTHR13789">
    <property type="entry name" value="MONOOXYGENASE"/>
    <property type="match status" value="1"/>
</dbReference>
<feature type="domain" description="FAD-binding" evidence="3">
    <location>
        <begin position="3"/>
        <end position="318"/>
    </location>
</feature>
<keyword evidence="5" id="KW-1185">Reference proteome</keyword>
<dbReference type="PROSITE" id="PS51257">
    <property type="entry name" value="PROKAR_LIPOPROTEIN"/>
    <property type="match status" value="1"/>
</dbReference>
<dbReference type="EMBL" id="BFBR01000002">
    <property type="protein sequence ID" value="GBF57289.1"/>
    <property type="molecule type" value="Genomic_DNA"/>
</dbReference>
<dbReference type="GO" id="GO:0102164">
    <property type="term" value="F:2-heptyl-3-hydroxy-4(1H)-quinolone synthase activity"/>
    <property type="evidence" value="ECO:0007669"/>
    <property type="project" value="UniProtKB-EC"/>
</dbReference>